<evidence type="ECO:0000259" key="2">
    <source>
        <dbReference type="Pfam" id="PF00561"/>
    </source>
</evidence>
<evidence type="ECO:0000313" key="3">
    <source>
        <dbReference type="EMBL" id="MDR6530889.1"/>
    </source>
</evidence>
<dbReference type="Proteomes" id="UP001262754">
    <property type="component" value="Unassembled WGS sequence"/>
</dbReference>
<name>A0ABU1MXJ0_9CAUL</name>
<evidence type="ECO:0000256" key="1">
    <source>
        <dbReference type="SAM" id="SignalP"/>
    </source>
</evidence>
<dbReference type="Pfam" id="PF00561">
    <property type="entry name" value="Abhydrolase_1"/>
    <property type="match status" value="1"/>
</dbReference>
<dbReference type="InterPro" id="IPR000073">
    <property type="entry name" value="AB_hydrolase_1"/>
</dbReference>
<comment type="caution">
    <text evidence="3">The sequence shown here is derived from an EMBL/GenBank/DDBJ whole genome shotgun (WGS) entry which is preliminary data.</text>
</comment>
<evidence type="ECO:0000313" key="4">
    <source>
        <dbReference type="Proteomes" id="UP001262754"/>
    </source>
</evidence>
<dbReference type="PANTHER" id="PTHR43798">
    <property type="entry name" value="MONOACYLGLYCEROL LIPASE"/>
    <property type="match status" value="1"/>
</dbReference>
<sequence>MQRRQFLTAAVGLAAWAAAEAAPAAGASPRAEDDVRAARAWNASRRHQATRFGDIAYVERGTGPVALFLHGFPLNGFQWRGAFDRLSGQRRCIAPDSMGLGFTRVAAGQGVTPSDQADMLAAFLDKLGIASVDLVANDSGGAVAQIFVTRFPDRVRTLLLTNCDVEPDSPPPALQPVLALAREGTYPDQWLVPWFKDSMLARSPQGFGGMCFSDPSQPTDAAVAMYFGPLVATPASKALVNAYALGLDPNPLAGIEAALRRCRVPTRIVWGMADDIFAKESPDYLDRVLPNSRGVRRLPRAKLFWPEEYPDVVADEARTLWGV</sequence>
<keyword evidence="4" id="KW-1185">Reference proteome</keyword>
<dbReference type="SUPFAM" id="SSF53474">
    <property type="entry name" value="alpha/beta-Hydrolases"/>
    <property type="match status" value="1"/>
</dbReference>
<protein>
    <submittedName>
        <fullName evidence="3">Pimeloyl-ACP methyl ester carboxylesterase</fullName>
    </submittedName>
</protein>
<feature type="signal peptide" evidence="1">
    <location>
        <begin position="1"/>
        <end position="21"/>
    </location>
</feature>
<feature type="chain" id="PRO_5047021976" evidence="1">
    <location>
        <begin position="22"/>
        <end position="323"/>
    </location>
</feature>
<dbReference type="PRINTS" id="PR00111">
    <property type="entry name" value="ABHYDROLASE"/>
</dbReference>
<reference evidence="3 4" key="1">
    <citation type="submission" date="2023-07" db="EMBL/GenBank/DDBJ databases">
        <title>Sorghum-associated microbial communities from plants grown in Nebraska, USA.</title>
        <authorList>
            <person name="Schachtman D."/>
        </authorList>
    </citation>
    <scope>NUCLEOTIDE SEQUENCE [LARGE SCALE GENOMIC DNA]</scope>
    <source>
        <strain evidence="3 4">DS2154</strain>
    </source>
</reference>
<organism evidence="3 4">
    <name type="scientific">Caulobacter rhizosphaerae</name>
    <dbReference type="NCBI Taxonomy" id="2010972"/>
    <lineage>
        <taxon>Bacteria</taxon>
        <taxon>Pseudomonadati</taxon>
        <taxon>Pseudomonadota</taxon>
        <taxon>Alphaproteobacteria</taxon>
        <taxon>Caulobacterales</taxon>
        <taxon>Caulobacteraceae</taxon>
        <taxon>Caulobacter</taxon>
    </lineage>
</organism>
<dbReference type="EMBL" id="JAVDRL010000004">
    <property type="protein sequence ID" value="MDR6530889.1"/>
    <property type="molecule type" value="Genomic_DNA"/>
</dbReference>
<dbReference type="InterPro" id="IPR006311">
    <property type="entry name" value="TAT_signal"/>
</dbReference>
<dbReference type="RefSeq" id="WP_310030641.1">
    <property type="nucleotide sequence ID" value="NZ_JAVDRL010000004.1"/>
</dbReference>
<dbReference type="Gene3D" id="3.40.50.1820">
    <property type="entry name" value="alpha/beta hydrolase"/>
    <property type="match status" value="1"/>
</dbReference>
<dbReference type="InterPro" id="IPR029058">
    <property type="entry name" value="AB_hydrolase_fold"/>
</dbReference>
<feature type="domain" description="AB hydrolase-1" evidence="2">
    <location>
        <begin position="67"/>
        <end position="295"/>
    </location>
</feature>
<dbReference type="PANTHER" id="PTHR43798:SF33">
    <property type="entry name" value="HYDROLASE, PUTATIVE (AFU_ORTHOLOGUE AFUA_2G14860)-RELATED"/>
    <property type="match status" value="1"/>
</dbReference>
<proteinExistence type="predicted"/>
<dbReference type="InterPro" id="IPR050266">
    <property type="entry name" value="AB_hydrolase_sf"/>
</dbReference>
<dbReference type="PROSITE" id="PS51318">
    <property type="entry name" value="TAT"/>
    <property type="match status" value="1"/>
</dbReference>
<keyword evidence="1" id="KW-0732">Signal</keyword>
<gene>
    <name evidence="3" type="ORF">J2800_001628</name>
</gene>
<accession>A0ABU1MXJ0</accession>